<proteinExistence type="predicted"/>
<sequence length="76" mass="8330">GGVHSNTDEMVHMSRVEEPRSNVQTGGEPDLEIEKDQHCFVHRIPMFSSPLQYHALSPTSSPSPPPSRFSISATNG</sequence>
<feature type="region of interest" description="Disordered" evidence="1">
    <location>
        <begin position="53"/>
        <end position="76"/>
    </location>
</feature>
<gene>
    <name evidence="2" type="ORF">BDN71DRAFT_1455112</name>
</gene>
<organism evidence="2 3">
    <name type="scientific">Pleurotus eryngii</name>
    <name type="common">Boletus of the steppes</name>
    <dbReference type="NCBI Taxonomy" id="5323"/>
    <lineage>
        <taxon>Eukaryota</taxon>
        <taxon>Fungi</taxon>
        <taxon>Dikarya</taxon>
        <taxon>Basidiomycota</taxon>
        <taxon>Agaricomycotina</taxon>
        <taxon>Agaricomycetes</taxon>
        <taxon>Agaricomycetidae</taxon>
        <taxon>Agaricales</taxon>
        <taxon>Pleurotineae</taxon>
        <taxon>Pleurotaceae</taxon>
        <taxon>Pleurotus</taxon>
    </lineage>
</organism>
<name>A0A9P5ZMF5_PLEER</name>
<evidence type="ECO:0000313" key="3">
    <source>
        <dbReference type="Proteomes" id="UP000807025"/>
    </source>
</evidence>
<dbReference type="AlphaFoldDB" id="A0A9P5ZMF5"/>
<evidence type="ECO:0000313" key="2">
    <source>
        <dbReference type="EMBL" id="KAF9490082.1"/>
    </source>
</evidence>
<feature type="non-terminal residue" evidence="2">
    <location>
        <position position="1"/>
    </location>
</feature>
<comment type="caution">
    <text evidence="2">The sequence shown here is derived from an EMBL/GenBank/DDBJ whole genome shotgun (WGS) entry which is preliminary data.</text>
</comment>
<evidence type="ECO:0000256" key="1">
    <source>
        <dbReference type="SAM" id="MobiDB-lite"/>
    </source>
</evidence>
<feature type="compositionally biased region" description="Basic and acidic residues" evidence="1">
    <location>
        <begin position="1"/>
        <end position="20"/>
    </location>
</feature>
<accession>A0A9P5ZMF5</accession>
<protein>
    <submittedName>
        <fullName evidence="2">Uncharacterized protein</fullName>
    </submittedName>
</protein>
<keyword evidence="3" id="KW-1185">Reference proteome</keyword>
<dbReference type="EMBL" id="MU154650">
    <property type="protein sequence ID" value="KAF9490082.1"/>
    <property type="molecule type" value="Genomic_DNA"/>
</dbReference>
<feature type="region of interest" description="Disordered" evidence="1">
    <location>
        <begin position="1"/>
        <end position="32"/>
    </location>
</feature>
<dbReference type="Proteomes" id="UP000807025">
    <property type="component" value="Unassembled WGS sequence"/>
</dbReference>
<reference evidence="2" key="1">
    <citation type="submission" date="2020-11" db="EMBL/GenBank/DDBJ databases">
        <authorList>
            <consortium name="DOE Joint Genome Institute"/>
            <person name="Ahrendt S."/>
            <person name="Riley R."/>
            <person name="Andreopoulos W."/>
            <person name="Labutti K."/>
            <person name="Pangilinan J."/>
            <person name="Ruiz-Duenas F.J."/>
            <person name="Barrasa J.M."/>
            <person name="Sanchez-Garcia M."/>
            <person name="Camarero S."/>
            <person name="Miyauchi S."/>
            <person name="Serrano A."/>
            <person name="Linde D."/>
            <person name="Babiker R."/>
            <person name="Drula E."/>
            <person name="Ayuso-Fernandez I."/>
            <person name="Pacheco R."/>
            <person name="Padilla G."/>
            <person name="Ferreira P."/>
            <person name="Barriuso J."/>
            <person name="Kellner H."/>
            <person name="Castanera R."/>
            <person name="Alfaro M."/>
            <person name="Ramirez L."/>
            <person name="Pisabarro A.G."/>
            <person name="Kuo A."/>
            <person name="Tritt A."/>
            <person name="Lipzen A."/>
            <person name="He G."/>
            <person name="Yan M."/>
            <person name="Ng V."/>
            <person name="Cullen D."/>
            <person name="Martin F."/>
            <person name="Rosso M.-N."/>
            <person name="Henrissat B."/>
            <person name="Hibbett D."/>
            <person name="Martinez A.T."/>
            <person name="Grigoriev I.V."/>
        </authorList>
    </citation>
    <scope>NUCLEOTIDE SEQUENCE</scope>
    <source>
        <strain evidence="2">ATCC 90797</strain>
    </source>
</reference>